<dbReference type="AlphaFoldDB" id="A0A285FZI3"/>
<sequence>MSTHVEFSWTQAENRTKLPFPFITGAYVNGIFRSPYRSRIDLCYHSLLSRVLMSTIYIVCANNEKNQMLPFPFITGAYVNGISTIPGLAGPKVTIPFYHGCLCQQMSLHWLLLRSCVTIPFYHGCLCQRN</sequence>
<dbReference type="Proteomes" id="UP000217726">
    <property type="component" value="Unassembled WGS sequence"/>
</dbReference>
<dbReference type="EMBL" id="OBDR01000006">
    <property type="protein sequence ID" value="SNY16732.1"/>
    <property type="molecule type" value="Genomic_DNA"/>
</dbReference>
<evidence type="ECO:0000313" key="1">
    <source>
        <dbReference type="EMBL" id="SNY16732.1"/>
    </source>
</evidence>
<gene>
    <name evidence="1" type="ORF">SAMN06295989_10643</name>
</gene>
<keyword evidence="2" id="KW-1185">Reference proteome</keyword>
<proteinExistence type="predicted"/>
<evidence type="ECO:0000313" key="2">
    <source>
        <dbReference type="Proteomes" id="UP000217726"/>
    </source>
</evidence>
<name>A0A285FZI3_9EURY</name>
<reference evidence="2" key="1">
    <citation type="submission" date="2017-09" db="EMBL/GenBank/DDBJ databases">
        <authorList>
            <person name="Varghese N."/>
            <person name="Submissions S."/>
        </authorList>
    </citation>
    <scope>NUCLEOTIDE SEQUENCE [LARGE SCALE GENOMIC DNA]</scope>
    <source>
        <strain evidence="2">WG-1MB</strain>
    </source>
</reference>
<accession>A0A285FZI3</accession>
<protein>
    <submittedName>
        <fullName evidence="1">Uncharacterized protein</fullName>
    </submittedName>
</protein>
<organism evidence="1 2">
    <name type="scientific">Methanohalophilus euhalobius</name>
    <dbReference type="NCBI Taxonomy" id="51203"/>
    <lineage>
        <taxon>Archaea</taxon>
        <taxon>Methanobacteriati</taxon>
        <taxon>Methanobacteriota</taxon>
        <taxon>Stenosarchaea group</taxon>
        <taxon>Methanomicrobia</taxon>
        <taxon>Methanosarcinales</taxon>
        <taxon>Methanosarcinaceae</taxon>
        <taxon>Methanohalophilus</taxon>
    </lineage>
</organism>